<feature type="domain" description="4'-phosphopantetheinyl transferase N-terminal" evidence="5">
    <location>
        <begin position="44"/>
        <end position="111"/>
    </location>
</feature>
<comment type="cofactor">
    <cofactor evidence="3">
        <name>Mg(2+)</name>
        <dbReference type="ChEBI" id="CHEBI:18420"/>
    </cofactor>
</comment>
<evidence type="ECO:0000256" key="2">
    <source>
        <dbReference type="PIRSR" id="PIRSR603542-1"/>
    </source>
</evidence>
<dbReference type="InterPro" id="IPR003542">
    <property type="entry name" value="Enbac_synth_compD-like"/>
</dbReference>
<dbReference type="GO" id="GO:0005886">
    <property type="term" value="C:plasma membrane"/>
    <property type="evidence" value="ECO:0007669"/>
    <property type="project" value="TreeGrafter"/>
</dbReference>
<dbReference type="KEGG" id="cdip:ERS451417_01497"/>
<dbReference type="GO" id="GO:0000287">
    <property type="term" value="F:magnesium ion binding"/>
    <property type="evidence" value="ECO:0007669"/>
    <property type="project" value="InterPro"/>
</dbReference>
<dbReference type="SUPFAM" id="SSF56214">
    <property type="entry name" value="4'-phosphopantetheinyl transferase"/>
    <property type="match status" value="1"/>
</dbReference>
<dbReference type="Proteomes" id="UP000480222">
    <property type="component" value="Unassembled WGS sequence"/>
</dbReference>
<dbReference type="GO" id="GO:0009366">
    <property type="term" value="C:enterobactin synthetase complex"/>
    <property type="evidence" value="ECO:0007669"/>
    <property type="project" value="InterPro"/>
</dbReference>
<feature type="domain" description="4'-phosphopantetheinyl transferase" evidence="4">
    <location>
        <begin position="119"/>
        <end position="223"/>
    </location>
</feature>
<name>A0A0D6GG33_CORDP</name>
<keyword evidence="3" id="KW-0479">Metal-binding</keyword>
<evidence type="ECO:0000259" key="4">
    <source>
        <dbReference type="Pfam" id="PF01648"/>
    </source>
</evidence>
<accession>A0A0D6GG33</accession>
<dbReference type="InterPro" id="IPR037143">
    <property type="entry name" value="4-PPantetheinyl_Trfase_dom_sf"/>
</dbReference>
<evidence type="ECO:0000256" key="3">
    <source>
        <dbReference type="PIRSR" id="PIRSR603542-2"/>
    </source>
</evidence>
<evidence type="ECO:0000256" key="1">
    <source>
        <dbReference type="ARBA" id="ARBA00022679"/>
    </source>
</evidence>
<dbReference type="PRINTS" id="PR01399">
    <property type="entry name" value="ENTSNTHTASED"/>
</dbReference>
<dbReference type="GO" id="GO:0008897">
    <property type="term" value="F:holo-[acyl-carrier-protein] synthase activity"/>
    <property type="evidence" value="ECO:0007669"/>
    <property type="project" value="InterPro"/>
</dbReference>
<sequence>MIAGNNSEYALDSRLFPQSARSTALLVPRHTPDLSNFNRLHVLEKAQVKNAVAVRRAEFGDARWCAHQSLRKLGLYDHPAILRGERGMPLWPVGIAGSLTHTEGLRAAVVAPTTEVASMGIDAEIAEELPGGILGSIARPNEIAMLDDLRARGLLFADRLLFCAKEATYKAWFPITQRWLDFDQAEIDIRADGTFISYLLIRPTPFPFIEGKWAIHDGYVVATTVIPAMG</sequence>
<reference evidence="6 7" key="1">
    <citation type="submission" date="2020-02" db="EMBL/GenBank/DDBJ databases">
        <authorList>
            <person name="Brisse S."/>
        </authorList>
    </citation>
    <scope>NUCLEOTIDE SEQUENCE [LARGE SCALE GENOMIC DNA]</scope>
    <source>
        <strain evidence="6">CIP107547</strain>
    </source>
</reference>
<keyword evidence="3" id="KW-0460">Magnesium</keyword>
<comment type="caution">
    <text evidence="6">The sequence shown here is derived from an EMBL/GenBank/DDBJ whole genome shotgun (WGS) entry which is preliminary data.</text>
</comment>
<feature type="binding site" evidence="2">
    <location>
        <position position="166"/>
    </location>
    <ligand>
        <name>CoA</name>
        <dbReference type="ChEBI" id="CHEBI:57287"/>
    </ligand>
</feature>
<dbReference type="OrthoDB" id="8210607at2"/>
<feature type="binding site" evidence="2">
    <location>
        <position position="63"/>
    </location>
    <ligand>
        <name>CoA</name>
        <dbReference type="ChEBI" id="CHEBI:57287"/>
    </ligand>
</feature>
<dbReference type="InterPro" id="IPR008278">
    <property type="entry name" value="4-PPantetheinyl_Trfase_dom"/>
</dbReference>
<evidence type="ECO:0000313" key="6">
    <source>
        <dbReference type="EMBL" id="CAB0609461.1"/>
    </source>
</evidence>
<gene>
    <name evidence="6" type="ORF">CIP107547_01681</name>
</gene>
<dbReference type="EMBL" id="CADDAV010000020">
    <property type="protein sequence ID" value="CAB0609461.1"/>
    <property type="molecule type" value="Genomic_DNA"/>
</dbReference>
<evidence type="ECO:0000259" key="5">
    <source>
        <dbReference type="Pfam" id="PF17837"/>
    </source>
</evidence>
<proteinExistence type="predicted"/>
<feature type="binding site" evidence="3">
    <location>
        <position position="123"/>
    </location>
    <ligand>
        <name>Mg(2+)</name>
        <dbReference type="ChEBI" id="CHEBI:18420"/>
    </ligand>
</feature>
<organism evidence="6 7">
    <name type="scientific">Corynebacterium diphtheriae</name>
    <dbReference type="NCBI Taxonomy" id="1717"/>
    <lineage>
        <taxon>Bacteria</taxon>
        <taxon>Bacillati</taxon>
        <taxon>Actinomycetota</taxon>
        <taxon>Actinomycetes</taxon>
        <taxon>Mycobacteriales</taxon>
        <taxon>Corynebacteriaceae</taxon>
        <taxon>Corynebacterium</taxon>
    </lineage>
</organism>
<feature type="binding site" evidence="3">
    <location>
        <position position="124"/>
    </location>
    <ligand>
        <name>Mg(2+)</name>
        <dbReference type="ChEBI" id="CHEBI:18420"/>
    </ligand>
</feature>
<feature type="binding site" evidence="3">
    <location>
        <position position="122"/>
    </location>
    <ligand>
        <name>Mg(2+)</name>
        <dbReference type="ChEBI" id="CHEBI:18420"/>
    </ligand>
</feature>
<feature type="binding site" evidence="2">
    <location>
        <position position="170"/>
    </location>
    <ligand>
        <name>CoA</name>
        <dbReference type="ChEBI" id="CHEBI:57287"/>
    </ligand>
</feature>
<dbReference type="OMA" id="LTHCDGY"/>
<dbReference type="PANTHER" id="PTHR38096:SF1">
    <property type="entry name" value="ENTEROBACTIN SYNTHASE COMPONENT D"/>
    <property type="match status" value="1"/>
</dbReference>
<dbReference type="InterPro" id="IPR041354">
    <property type="entry name" value="4PPT_N"/>
</dbReference>
<keyword evidence="1 6" id="KW-0808">Transferase</keyword>
<feature type="binding site" evidence="2">
    <location>
        <begin position="100"/>
        <end position="101"/>
    </location>
    <ligand>
        <name>CoA</name>
        <dbReference type="ChEBI" id="CHEBI:57287"/>
    </ligand>
</feature>
<dbReference type="Pfam" id="PF01648">
    <property type="entry name" value="ACPS"/>
    <property type="match status" value="1"/>
</dbReference>
<dbReference type="PANTHER" id="PTHR38096">
    <property type="entry name" value="ENTEROBACTIN SYNTHASE COMPONENT D"/>
    <property type="match status" value="1"/>
</dbReference>
<evidence type="ECO:0000313" key="7">
    <source>
        <dbReference type="Proteomes" id="UP000480222"/>
    </source>
</evidence>
<dbReference type="AlphaFoldDB" id="A0A0D6GG33"/>
<dbReference type="RefSeq" id="WP_010935090.1">
    <property type="nucleotide sequence ID" value="NZ_CAJDXW010000002.1"/>
</dbReference>
<feature type="binding site" evidence="2">
    <location>
        <position position="55"/>
    </location>
    <ligand>
        <name>CoA</name>
        <dbReference type="ChEBI" id="CHEBI:57287"/>
    </ligand>
</feature>
<protein>
    <submittedName>
        <fullName evidence="6">4'-phosphopantetheinyl transferase</fullName>
    </submittedName>
</protein>
<feature type="binding site" evidence="2">
    <location>
        <position position="180"/>
    </location>
    <ligand>
        <name>CoA</name>
        <dbReference type="ChEBI" id="CHEBI:57287"/>
    </ligand>
</feature>
<dbReference type="GO" id="GO:0009239">
    <property type="term" value="P:enterobactin biosynthetic process"/>
    <property type="evidence" value="ECO:0007669"/>
    <property type="project" value="InterPro"/>
</dbReference>
<dbReference type="KEGG" id="cdi:DIP1472"/>
<dbReference type="GeneID" id="29421242"/>
<feature type="binding site" evidence="2">
    <location>
        <position position="122"/>
    </location>
    <ligand>
        <name>CoA</name>
        <dbReference type="ChEBI" id="CHEBI:57287"/>
    </ligand>
</feature>
<dbReference type="Pfam" id="PF17837">
    <property type="entry name" value="4PPT_N"/>
    <property type="match status" value="1"/>
</dbReference>